<evidence type="ECO:0000256" key="12">
    <source>
        <dbReference type="SAM" id="MobiDB-lite"/>
    </source>
</evidence>
<dbReference type="SUPFAM" id="SSF47459">
    <property type="entry name" value="HLH, helix-loop-helix DNA-binding domain"/>
    <property type="match status" value="1"/>
</dbReference>
<dbReference type="GO" id="GO:0006805">
    <property type="term" value="P:xenobiotic metabolic process"/>
    <property type="evidence" value="ECO:0007669"/>
    <property type="project" value="InterPro"/>
</dbReference>
<protein>
    <recommendedName>
        <fullName evidence="11">Aryl hydrocarbon receptor repressor</fullName>
    </recommendedName>
</protein>
<dbReference type="InterPro" id="IPR013767">
    <property type="entry name" value="PAS_fold"/>
</dbReference>
<dbReference type="PROSITE" id="PS50112">
    <property type="entry name" value="PAS"/>
    <property type="match status" value="1"/>
</dbReference>
<evidence type="ECO:0000256" key="2">
    <source>
        <dbReference type="ARBA" id="ARBA00004496"/>
    </source>
</evidence>
<dbReference type="SMART" id="SM00091">
    <property type="entry name" value="PAS"/>
    <property type="match status" value="1"/>
</dbReference>
<keyword evidence="9" id="KW-0539">Nucleus</keyword>
<keyword evidence="6" id="KW-0805">Transcription regulation</keyword>
<dbReference type="FunFam" id="4.10.280.10:FF:000041">
    <property type="entry name" value="aryl hydrocarbon receptor repressor"/>
    <property type="match status" value="1"/>
</dbReference>
<dbReference type="Ensembl" id="ENSCWAT00000005034.1">
    <property type="protein sequence ID" value="ENSCWAP00000004650.1"/>
    <property type="gene ID" value="ENSCWAG00000003598.1"/>
</dbReference>
<keyword evidence="16" id="KW-1185">Reference proteome</keyword>
<keyword evidence="7" id="KW-0238">DNA-binding</keyword>
<dbReference type="GO" id="GO:0034751">
    <property type="term" value="C:aryl hydrocarbon receptor complex"/>
    <property type="evidence" value="ECO:0007669"/>
    <property type="project" value="TreeGrafter"/>
</dbReference>
<dbReference type="FunFam" id="3.30.450.20:FF:000056">
    <property type="entry name" value="aryl hydrocarbon receptor repressor"/>
    <property type="match status" value="1"/>
</dbReference>
<dbReference type="GO" id="GO:0046983">
    <property type="term" value="F:protein dimerization activity"/>
    <property type="evidence" value="ECO:0007669"/>
    <property type="project" value="InterPro"/>
</dbReference>
<proteinExistence type="predicted"/>
<dbReference type="GeneTree" id="ENSGT00940000154486"/>
<keyword evidence="5" id="KW-0832">Ubl conjugation</keyword>
<evidence type="ECO:0000256" key="8">
    <source>
        <dbReference type="ARBA" id="ARBA00023163"/>
    </source>
</evidence>
<dbReference type="InterPro" id="IPR000014">
    <property type="entry name" value="PAS"/>
</dbReference>
<sequence length="689" mass="73854">MIPPGDCMYAGRKRRKPIQKQRPVVGAEKSNPSKRHRDRLNAELDHLASLLPLPPDVIAKLDKLSVLRLSVSYLRLKSFFQALQERCPRQSAARDGGPHRASAVLEGRLLLESLHGFALVVSAEGMIFYASATIVDYLGFHQTDVMHQSVYDYIHVDDRQDFCRQLHWAMDPPQALCAQPLLPGPGEDAVLARLLQAQEGAAAVPPAYSAFLTRCFTCRVRCLLDSTSGFLTMQFRGKLRFLFGQKRKTPSGAALPPRLSLFCVAVPVLLPPVAEVSGRSAFLRARHRVDVSAAQDAGAKATSSLCQSELHGKPNCLAGRSNGENGLSVFRAPTDACRWGRGPARAPCLCFRGSPDLVLDREGATGDMGGEGPGGARRDVPPHSCRLEAPGSTKHPSWTTEKHGQDGSAELKLDPCRSHPFSVLAQPRGACLPRPGLQGTVQAGGTAAFGNPVDTHPPRHPPCTCTGRTSRAVRGGHQGQLHPPPSCSFPQGGLDAVLPQRLPAGGYPTEDKFRGGAMLPGVPRNAVSSLNVPIKTERDSGAEDTADGYSVSPSQVWLGASNAAKSQLGTFPTRMHLKTEPDSRHPLYSLHLRHGGLLGAHPRPGREPAPFQPAPCTCLEPPPRLARSHQPPTGDCDCRAPGPAPVVKLEPLDLPPWAAHSQGGVPGMFPKSALTTRMPARDAACAFLP</sequence>
<dbReference type="InterPro" id="IPR039092">
    <property type="entry name" value="AHRR_bHLH"/>
</dbReference>
<dbReference type="AlphaFoldDB" id="A0A8C3VQ40"/>
<dbReference type="GO" id="GO:0005654">
    <property type="term" value="C:nucleoplasm"/>
    <property type="evidence" value="ECO:0007669"/>
    <property type="project" value="Ensembl"/>
</dbReference>
<feature type="region of interest" description="Disordered" evidence="12">
    <location>
        <begin position="363"/>
        <end position="409"/>
    </location>
</feature>
<evidence type="ECO:0000256" key="6">
    <source>
        <dbReference type="ARBA" id="ARBA00023015"/>
    </source>
</evidence>
<dbReference type="InterPro" id="IPR039091">
    <property type="entry name" value="AHR/AHRR"/>
</dbReference>
<evidence type="ECO:0000256" key="9">
    <source>
        <dbReference type="ARBA" id="ARBA00023242"/>
    </source>
</evidence>
<dbReference type="SUPFAM" id="SSF55785">
    <property type="entry name" value="PYP-like sensor domain (PAS domain)"/>
    <property type="match status" value="1"/>
</dbReference>
<dbReference type="CDD" id="cd00130">
    <property type="entry name" value="PAS"/>
    <property type="match status" value="1"/>
</dbReference>
<keyword evidence="3" id="KW-0963">Cytoplasm</keyword>
<feature type="domain" description="PAS" evidence="13">
    <location>
        <begin position="108"/>
        <end position="173"/>
    </location>
</feature>
<organism evidence="15 16">
    <name type="scientific">Catagonus wagneri</name>
    <name type="common">Chacoan peccary</name>
    <dbReference type="NCBI Taxonomy" id="51154"/>
    <lineage>
        <taxon>Eukaryota</taxon>
        <taxon>Metazoa</taxon>
        <taxon>Chordata</taxon>
        <taxon>Craniata</taxon>
        <taxon>Vertebrata</taxon>
        <taxon>Euteleostomi</taxon>
        <taxon>Mammalia</taxon>
        <taxon>Eutheria</taxon>
        <taxon>Laurasiatheria</taxon>
        <taxon>Artiodactyla</taxon>
        <taxon>Suina</taxon>
        <taxon>Tayassuidae</taxon>
        <taxon>Catagonus</taxon>
    </lineage>
</organism>
<evidence type="ECO:0000256" key="1">
    <source>
        <dbReference type="ARBA" id="ARBA00004123"/>
    </source>
</evidence>
<dbReference type="Proteomes" id="UP000694540">
    <property type="component" value="Unplaced"/>
</dbReference>
<feature type="compositionally biased region" description="Gly residues" evidence="12">
    <location>
        <begin position="366"/>
        <end position="375"/>
    </location>
</feature>
<comment type="function">
    <text evidence="10">Mediates dioxin toxicity and is involved in regulation of cell growth and differentiation. Represses the transcription activity of AHR by competing with this transcription factor for heterodimer formation with the ARNT and subsequently binding to the xenobiotic response element (XRE) sequence present in the promoter regulatory region of variety of genes. Represses CYP1A1 by binding the XRE sequence and recruiting ANKRA2, HDAC4 and/or HDAC5. Autoregulates its expression by associating with its own XRE site.</text>
</comment>
<dbReference type="CDD" id="cd11435">
    <property type="entry name" value="bHLH-PAS_AhRR"/>
    <property type="match status" value="1"/>
</dbReference>
<keyword evidence="4" id="KW-1017">Isopeptide bond</keyword>
<evidence type="ECO:0000256" key="7">
    <source>
        <dbReference type="ARBA" id="ARBA00023125"/>
    </source>
</evidence>
<evidence type="ECO:0000256" key="5">
    <source>
        <dbReference type="ARBA" id="ARBA00022843"/>
    </source>
</evidence>
<dbReference type="InterPro" id="IPR035965">
    <property type="entry name" value="PAS-like_dom_sf"/>
</dbReference>
<evidence type="ECO:0000313" key="15">
    <source>
        <dbReference type="Ensembl" id="ENSCWAP00000004650.1"/>
    </source>
</evidence>
<gene>
    <name evidence="15" type="primary">AHRR</name>
</gene>
<reference evidence="15" key="2">
    <citation type="submission" date="2025-09" db="UniProtKB">
        <authorList>
            <consortium name="Ensembl"/>
        </authorList>
    </citation>
    <scope>IDENTIFICATION</scope>
</reference>
<dbReference type="GO" id="GO:0000976">
    <property type="term" value="F:transcription cis-regulatory region binding"/>
    <property type="evidence" value="ECO:0007669"/>
    <property type="project" value="TreeGrafter"/>
</dbReference>
<accession>A0A8C3VQ40</accession>
<comment type="subcellular location">
    <subcellularLocation>
        <location evidence="2">Cytoplasm</location>
    </subcellularLocation>
    <subcellularLocation>
        <location evidence="1">Nucleus</location>
    </subcellularLocation>
</comment>
<dbReference type="PANTHER" id="PTHR10649">
    <property type="entry name" value="ARYL HYDROCARBON RECEPTOR"/>
    <property type="match status" value="1"/>
</dbReference>
<evidence type="ECO:0000256" key="4">
    <source>
        <dbReference type="ARBA" id="ARBA00022499"/>
    </source>
</evidence>
<feature type="compositionally biased region" description="Basic and acidic residues" evidence="12">
    <location>
        <begin position="400"/>
        <end position="409"/>
    </location>
</feature>
<feature type="region of interest" description="Disordered" evidence="12">
    <location>
        <begin position="11"/>
        <end position="36"/>
    </location>
</feature>
<evidence type="ECO:0000313" key="16">
    <source>
        <dbReference type="Proteomes" id="UP000694540"/>
    </source>
</evidence>
<evidence type="ECO:0000256" key="11">
    <source>
        <dbReference type="ARBA" id="ARBA00071452"/>
    </source>
</evidence>
<reference evidence="15" key="1">
    <citation type="submission" date="2025-08" db="UniProtKB">
        <authorList>
            <consortium name="Ensembl"/>
        </authorList>
    </citation>
    <scope>IDENTIFICATION</scope>
</reference>
<dbReference type="Gene3D" id="4.10.280.10">
    <property type="entry name" value="Helix-loop-helix DNA-binding domain"/>
    <property type="match status" value="1"/>
</dbReference>
<dbReference type="Pfam" id="PF00989">
    <property type="entry name" value="PAS"/>
    <property type="match status" value="1"/>
</dbReference>
<dbReference type="GO" id="GO:0005829">
    <property type="term" value="C:cytosol"/>
    <property type="evidence" value="ECO:0007669"/>
    <property type="project" value="Ensembl"/>
</dbReference>
<evidence type="ECO:0000259" key="13">
    <source>
        <dbReference type="PROSITE" id="PS50112"/>
    </source>
</evidence>
<dbReference type="PROSITE" id="PS50888">
    <property type="entry name" value="BHLH"/>
    <property type="match status" value="1"/>
</dbReference>
<dbReference type="InterPro" id="IPR011598">
    <property type="entry name" value="bHLH_dom"/>
</dbReference>
<dbReference type="SMART" id="SM00353">
    <property type="entry name" value="HLH"/>
    <property type="match status" value="1"/>
</dbReference>
<name>A0A8C3VQ40_9CETA</name>
<evidence type="ECO:0000256" key="10">
    <source>
        <dbReference type="ARBA" id="ARBA00058894"/>
    </source>
</evidence>
<feature type="domain" description="BHLH" evidence="14">
    <location>
        <begin position="24"/>
        <end position="77"/>
    </location>
</feature>
<dbReference type="InterPro" id="IPR036638">
    <property type="entry name" value="HLH_DNA-bd_sf"/>
</dbReference>
<evidence type="ECO:0000256" key="3">
    <source>
        <dbReference type="ARBA" id="ARBA00022490"/>
    </source>
</evidence>
<dbReference type="Pfam" id="PF00010">
    <property type="entry name" value="HLH"/>
    <property type="match status" value="1"/>
</dbReference>
<dbReference type="GO" id="GO:0004879">
    <property type="term" value="F:nuclear receptor activity"/>
    <property type="evidence" value="ECO:0007669"/>
    <property type="project" value="TreeGrafter"/>
</dbReference>
<evidence type="ECO:0000259" key="14">
    <source>
        <dbReference type="PROSITE" id="PS50888"/>
    </source>
</evidence>
<dbReference type="PANTHER" id="PTHR10649:SF3">
    <property type="entry name" value="ARYL HYDROCARBON RECEPTOR REPRESSOR"/>
    <property type="match status" value="1"/>
</dbReference>
<keyword evidence="8" id="KW-0804">Transcription</keyword>
<dbReference type="Gene3D" id="3.30.450.20">
    <property type="entry name" value="PAS domain"/>
    <property type="match status" value="1"/>
</dbReference>